<dbReference type="Gene3D" id="1.10.10.10">
    <property type="entry name" value="Winged helix-like DNA-binding domain superfamily/Winged helix DNA-binding domain"/>
    <property type="match status" value="1"/>
</dbReference>
<feature type="coiled-coil region" evidence="7">
    <location>
        <begin position="33"/>
        <end position="60"/>
    </location>
</feature>
<dbReference type="AlphaFoldDB" id="A0A5C7HFY3"/>
<dbReference type="InterPro" id="IPR042197">
    <property type="entry name" value="Apaf_helical"/>
</dbReference>
<keyword evidence="4" id="KW-0547">Nucleotide-binding</keyword>
<dbReference type="Pfam" id="PF23247">
    <property type="entry name" value="LRR_RPS2"/>
    <property type="match status" value="2"/>
</dbReference>
<feature type="domain" description="Disease resistance protein At4g27190-like leucine-rich repeats" evidence="9">
    <location>
        <begin position="797"/>
        <end position="902"/>
    </location>
</feature>
<comment type="caution">
    <text evidence="10">The sequence shown here is derived from an EMBL/GenBank/DDBJ whole genome shotgun (WGS) entry which is preliminary data.</text>
</comment>
<dbReference type="Gene3D" id="1.10.8.430">
    <property type="entry name" value="Helical domain of apoptotic protease-activating factors"/>
    <property type="match status" value="1"/>
</dbReference>
<dbReference type="Pfam" id="PF00931">
    <property type="entry name" value="NB-ARC"/>
    <property type="match status" value="1"/>
</dbReference>
<name>A0A5C7HFY3_9ROSI</name>
<dbReference type="PANTHER" id="PTHR33463">
    <property type="entry name" value="NB-ARC DOMAIN-CONTAINING PROTEIN-RELATED"/>
    <property type="match status" value="1"/>
</dbReference>
<accession>A0A5C7HFY3</accession>
<keyword evidence="2" id="KW-0433">Leucine-rich repeat</keyword>
<evidence type="ECO:0000313" key="10">
    <source>
        <dbReference type="EMBL" id="TXG55648.1"/>
    </source>
</evidence>
<feature type="domain" description="Disease resistance protein At4g27190-like leucine-rich repeats" evidence="9">
    <location>
        <begin position="930"/>
        <end position="1039"/>
    </location>
</feature>
<dbReference type="InterPro" id="IPR027417">
    <property type="entry name" value="P-loop_NTPase"/>
</dbReference>
<keyword evidence="3" id="KW-0677">Repeat</keyword>
<evidence type="ECO:0000259" key="9">
    <source>
        <dbReference type="Pfam" id="PF23247"/>
    </source>
</evidence>
<comment type="similarity">
    <text evidence="1">Belongs to the disease resistance NB-LRR family.</text>
</comment>
<reference evidence="11" key="1">
    <citation type="journal article" date="2019" name="Gigascience">
        <title>De novo genome assembly of the endangered Acer yangbiense, a plant species with extremely small populations endemic to Yunnan Province, China.</title>
        <authorList>
            <person name="Yang J."/>
            <person name="Wariss H.M."/>
            <person name="Tao L."/>
            <person name="Zhang R."/>
            <person name="Yun Q."/>
            <person name="Hollingsworth P."/>
            <person name="Dao Z."/>
            <person name="Luo G."/>
            <person name="Guo H."/>
            <person name="Ma Y."/>
            <person name="Sun W."/>
        </authorList>
    </citation>
    <scope>NUCLEOTIDE SEQUENCE [LARGE SCALE GENOMIC DNA]</scope>
    <source>
        <strain evidence="11">cv. Malutang</strain>
    </source>
</reference>
<evidence type="ECO:0000256" key="5">
    <source>
        <dbReference type="ARBA" id="ARBA00022821"/>
    </source>
</evidence>
<proteinExistence type="inferred from homology"/>
<dbReference type="FunFam" id="3.40.50.300:FF:001091">
    <property type="entry name" value="Probable disease resistance protein At1g61300"/>
    <property type="match status" value="1"/>
</dbReference>
<dbReference type="InterPro" id="IPR032675">
    <property type="entry name" value="LRR_dom_sf"/>
</dbReference>
<dbReference type="EMBL" id="VAHF01000009">
    <property type="protein sequence ID" value="TXG55648.1"/>
    <property type="molecule type" value="Genomic_DNA"/>
</dbReference>
<dbReference type="InterPro" id="IPR057135">
    <property type="entry name" value="At4g27190-like_LRR"/>
</dbReference>
<evidence type="ECO:0000256" key="3">
    <source>
        <dbReference type="ARBA" id="ARBA00022737"/>
    </source>
</evidence>
<dbReference type="InterPro" id="IPR002182">
    <property type="entry name" value="NB-ARC"/>
</dbReference>
<keyword evidence="11" id="KW-1185">Reference proteome</keyword>
<dbReference type="InterPro" id="IPR050905">
    <property type="entry name" value="Plant_NBS-LRR"/>
</dbReference>
<evidence type="ECO:0000256" key="6">
    <source>
        <dbReference type="ARBA" id="ARBA00022840"/>
    </source>
</evidence>
<dbReference type="Gene3D" id="3.40.50.300">
    <property type="entry name" value="P-loop containing nucleotide triphosphate hydrolases"/>
    <property type="match status" value="1"/>
</dbReference>
<evidence type="ECO:0000313" key="11">
    <source>
        <dbReference type="Proteomes" id="UP000323000"/>
    </source>
</evidence>
<dbReference type="GO" id="GO:0043531">
    <property type="term" value="F:ADP binding"/>
    <property type="evidence" value="ECO:0007669"/>
    <property type="project" value="InterPro"/>
</dbReference>
<evidence type="ECO:0000256" key="7">
    <source>
        <dbReference type="SAM" id="Coils"/>
    </source>
</evidence>
<sequence length="1190" mass="135120">MEVVATIVGKLWDCSFDATCRQFRYLCGYKDSVERLRIKAEKLEHTRERVQGKIDEATANGEIILRDVTNWIQRVDGITKEAEHFREEEDKANKRCLKGLCINPWSLYRFGKEAERKIEAISNLQQEGAGFQSVSRQAPQPRNLLVPSSALSINFQSRELITRQIMEMLKDENVSIIGICGMGGVGKTTLANEISKQAFKKKLFDFIVMVAVSQTQNYVNIQRDIAKRLGFKLPDDDDVSARAHFLLERIKELKVEEEPKPEPKPKRKARILIVLDDVWEGIELGTVGIPFASKRCKIVLTSRIEDVCRGMKAKTFKVGTLPEEESWGLFRDVAGKVADNPDINPIAREVADECCCLPLALVTVAAALKNRNKKSVWIDAKQQLKKSAPTTIRGMERKVFASLKLSYDFLESKEEKSVFLLCCLFPEDFDIPIELLMKYGMGLRFFQEIDTVDEARCRIHALVSILIASFLLIPGNDEQHVKMHDIVRDFAIKLSKDEQMFMVKAGIQLLNWPSADTFENFTGISLMYNDIREVPDGLEYPKLQALLLQENSSLVVSNNFFQGMRDVKLLDMSRIQILQGMRDVKLLDMSRIQILQLPQSPVLLANLTTLRLDYCKFGDMADMSLIGRLTNLEILSLNGTDIAEIPGNFGQLRTCTSRKTILHVVTGGDSLAGSLGRIILSNRMPFLNSTSFDIKIGYARDMLIEKSPPGSRILYLAGIKYQELDWAYSLIKITDALQLRGIAGLRNILPDLGNHGFNDLKFLQLVHCGEINYLINTLECTPKCIVLNGLESLLMKHIDLLQRLHSLESFEAHDCFSVVYVFDFESLVIAKEETKFLSSLNHLKLWSLFNMMRIWNGDAKLISLCNLKLISVYRCSNLRQVFPPALLQCLVSLEHMEIEGCDRLEEIFGKEEEEEEDHQENKIVSLKIDHTATSPRLGNLVSIKISGCPKLKNLFASSIAKGLVQLRTLKVVLCSKLEEIISDEKAETGGSTDRITFPSFYQIDLGDLRSLACFCARRCTIEFPALELLDIQRCSKMETFGRGDQAVTPKLVNMIKIDGEKRWMDNLNITLQQFFKGKQLFFVTICGNAMAVNQFWASGLFPVLADPFLSAFADKFVDCVYNAGSRQLGYFLHYEYNIRKLRGQDQDLKNKRERLQGKIDDAQSKGEIIFDDVQRWIADVDSMTIENIFR</sequence>
<dbReference type="SUPFAM" id="SSF52540">
    <property type="entry name" value="P-loop containing nucleoside triphosphate hydrolases"/>
    <property type="match status" value="1"/>
</dbReference>
<feature type="coiled-coil region" evidence="7">
    <location>
        <begin position="1138"/>
        <end position="1165"/>
    </location>
</feature>
<dbReference type="PANTHER" id="PTHR33463:SF198">
    <property type="entry name" value="RPP4C3"/>
    <property type="match status" value="1"/>
</dbReference>
<evidence type="ECO:0000259" key="8">
    <source>
        <dbReference type="Pfam" id="PF00931"/>
    </source>
</evidence>
<keyword evidence="6" id="KW-0067">ATP-binding</keyword>
<organism evidence="10 11">
    <name type="scientific">Acer yangbiense</name>
    <dbReference type="NCBI Taxonomy" id="1000413"/>
    <lineage>
        <taxon>Eukaryota</taxon>
        <taxon>Viridiplantae</taxon>
        <taxon>Streptophyta</taxon>
        <taxon>Embryophyta</taxon>
        <taxon>Tracheophyta</taxon>
        <taxon>Spermatophyta</taxon>
        <taxon>Magnoliopsida</taxon>
        <taxon>eudicotyledons</taxon>
        <taxon>Gunneridae</taxon>
        <taxon>Pentapetalae</taxon>
        <taxon>rosids</taxon>
        <taxon>malvids</taxon>
        <taxon>Sapindales</taxon>
        <taxon>Sapindaceae</taxon>
        <taxon>Hippocastanoideae</taxon>
        <taxon>Acereae</taxon>
        <taxon>Acer</taxon>
    </lineage>
</organism>
<keyword evidence="7" id="KW-0175">Coiled coil</keyword>
<dbReference type="PRINTS" id="PR00364">
    <property type="entry name" value="DISEASERSIST"/>
</dbReference>
<gene>
    <name evidence="10" type="ORF">EZV62_020904</name>
</gene>
<evidence type="ECO:0000256" key="2">
    <source>
        <dbReference type="ARBA" id="ARBA00022614"/>
    </source>
</evidence>
<dbReference type="SUPFAM" id="SSF52058">
    <property type="entry name" value="L domain-like"/>
    <property type="match status" value="1"/>
</dbReference>
<protein>
    <submittedName>
        <fullName evidence="10">Uncharacterized protein</fullName>
    </submittedName>
</protein>
<dbReference type="GO" id="GO:0006952">
    <property type="term" value="P:defense response"/>
    <property type="evidence" value="ECO:0007669"/>
    <property type="project" value="UniProtKB-KW"/>
</dbReference>
<feature type="domain" description="NB-ARC" evidence="8">
    <location>
        <begin position="163"/>
        <end position="336"/>
    </location>
</feature>
<dbReference type="OrthoDB" id="1898799at2759"/>
<evidence type="ECO:0000256" key="1">
    <source>
        <dbReference type="ARBA" id="ARBA00008894"/>
    </source>
</evidence>
<keyword evidence="5" id="KW-0611">Plant defense</keyword>
<dbReference type="InterPro" id="IPR036388">
    <property type="entry name" value="WH-like_DNA-bd_sf"/>
</dbReference>
<dbReference type="Proteomes" id="UP000323000">
    <property type="component" value="Chromosome 9"/>
</dbReference>
<dbReference type="Gene3D" id="3.80.10.10">
    <property type="entry name" value="Ribonuclease Inhibitor"/>
    <property type="match status" value="2"/>
</dbReference>
<dbReference type="GO" id="GO:0005524">
    <property type="term" value="F:ATP binding"/>
    <property type="evidence" value="ECO:0007669"/>
    <property type="project" value="UniProtKB-KW"/>
</dbReference>
<evidence type="ECO:0000256" key="4">
    <source>
        <dbReference type="ARBA" id="ARBA00022741"/>
    </source>
</evidence>